<dbReference type="NCBIfam" id="TIGR00696">
    <property type="entry name" value="wecG_tagA_cpsF"/>
    <property type="match status" value="1"/>
</dbReference>
<gene>
    <name evidence="3" type="ORF">CEE37_11410</name>
</gene>
<dbReference type="PANTHER" id="PTHR34136:SF1">
    <property type="entry name" value="UDP-N-ACETYL-D-MANNOSAMINURONIC ACID TRANSFERASE"/>
    <property type="match status" value="1"/>
</dbReference>
<dbReference type="EMBL" id="NJBN01000008">
    <property type="protein sequence ID" value="TKJ39025.1"/>
    <property type="molecule type" value="Genomic_DNA"/>
</dbReference>
<evidence type="ECO:0000256" key="2">
    <source>
        <dbReference type="ARBA" id="ARBA00022679"/>
    </source>
</evidence>
<evidence type="ECO:0000256" key="1">
    <source>
        <dbReference type="ARBA" id="ARBA00022676"/>
    </source>
</evidence>
<comment type="caution">
    <text evidence="3">The sequence shown here is derived from an EMBL/GenBank/DDBJ whole genome shotgun (WGS) entry which is preliminary data.</text>
</comment>
<keyword evidence="2 3" id="KW-0808">Transferase</keyword>
<evidence type="ECO:0000313" key="3">
    <source>
        <dbReference type="EMBL" id="TKJ39025.1"/>
    </source>
</evidence>
<protein>
    <submittedName>
        <fullName evidence="3">Glycosyltransferase</fullName>
    </submittedName>
</protein>
<dbReference type="Proteomes" id="UP000319619">
    <property type="component" value="Unassembled WGS sequence"/>
</dbReference>
<accession>A0A532UVR4</accession>
<dbReference type="CDD" id="cd06533">
    <property type="entry name" value="Glyco_transf_WecG_TagA"/>
    <property type="match status" value="1"/>
</dbReference>
<organism evidence="3 4">
    <name type="scientific">candidate division LCP-89 bacterium B3_LCP</name>
    <dbReference type="NCBI Taxonomy" id="2012998"/>
    <lineage>
        <taxon>Bacteria</taxon>
        <taxon>Pseudomonadati</taxon>
        <taxon>Bacteria division LCP-89</taxon>
    </lineage>
</organism>
<reference evidence="3 4" key="1">
    <citation type="submission" date="2017-06" db="EMBL/GenBank/DDBJ databases">
        <title>Novel microbial phyla capable of carbon fixation and sulfur reduction in deep-sea sediments.</title>
        <authorList>
            <person name="Huang J."/>
            <person name="Baker B."/>
            <person name="Wang Y."/>
        </authorList>
    </citation>
    <scope>NUCLEOTIDE SEQUENCE [LARGE SCALE GENOMIC DNA]</scope>
    <source>
        <strain evidence="3">B3_LCP</strain>
    </source>
</reference>
<name>A0A532UVR4_UNCL8</name>
<dbReference type="GO" id="GO:0016758">
    <property type="term" value="F:hexosyltransferase activity"/>
    <property type="evidence" value="ECO:0007669"/>
    <property type="project" value="TreeGrafter"/>
</dbReference>
<dbReference type="PANTHER" id="PTHR34136">
    <property type="match status" value="1"/>
</dbReference>
<keyword evidence="1" id="KW-0328">Glycosyltransferase</keyword>
<dbReference type="AlphaFoldDB" id="A0A532UVR4"/>
<proteinExistence type="predicted"/>
<sequence>MDIAKASYLKVRVDKVSLDDTLDHCEEFIHTRVPHQIVVVNVAKLVKARRDPFLKQIINESDLVGADGVPLVWISKLLGNPIPGRVNGTDLMEQLVKRAAEKGHSIFFLGAKAEVVQKVVKIFTEKYPDLKVAGYRDGYFRHEEEDQVVDEIRSSNADIIFLAFGSPKKEIFVKKYLYRMNVPVVHGVGGSFDVVAGVTKRAPAWMQNCGMEWFYRFLQEPRRMWKRYLVTNVRFVGMLTVELFRRTLNPQKA</sequence>
<dbReference type="InterPro" id="IPR004629">
    <property type="entry name" value="WecG_TagA_CpsF"/>
</dbReference>
<dbReference type="Pfam" id="PF03808">
    <property type="entry name" value="Glyco_tran_WecG"/>
    <property type="match status" value="1"/>
</dbReference>
<evidence type="ECO:0000313" key="4">
    <source>
        <dbReference type="Proteomes" id="UP000319619"/>
    </source>
</evidence>